<dbReference type="AlphaFoldDB" id="M5C9G6"/>
<evidence type="ECO:0000256" key="1">
    <source>
        <dbReference type="SAM" id="MobiDB-lite"/>
    </source>
</evidence>
<sequence length="120" mass="13604">MSLVLPNNLSGGKHTAKGRKRISDARGDPVPGLGRQATIEEVPEEEHRAADPQTKPHDAQQARYRVYQADDPMLEPDEYGAELTKDARVWKVYVQEADRWDAELVDGWNKHVFKPSTRVN</sequence>
<organism evidence="2 3">
    <name type="scientific">Thanatephorus cucumeris (strain AG1-IB / isolate 7/3/14)</name>
    <name type="common">Lettuce bottom rot fungus</name>
    <name type="synonym">Rhizoctonia solani</name>
    <dbReference type="NCBI Taxonomy" id="1108050"/>
    <lineage>
        <taxon>Eukaryota</taxon>
        <taxon>Fungi</taxon>
        <taxon>Dikarya</taxon>
        <taxon>Basidiomycota</taxon>
        <taxon>Agaricomycotina</taxon>
        <taxon>Agaricomycetes</taxon>
        <taxon>Cantharellales</taxon>
        <taxon>Ceratobasidiaceae</taxon>
        <taxon>Rhizoctonia</taxon>
        <taxon>Rhizoctonia solani AG-1</taxon>
    </lineage>
</organism>
<reference evidence="2 3" key="1">
    <citation type="journal article" date="2013" name="J. Biotechnol.">
        <title>Establishment and interpretation of the genome sequence of the phytopathogenic fungus Rhizoctonia solani AG1-IB isolate 7/3/14.</title>
        <authorList>
            <person name="Wibberg D.W."/>
            <person name="Jelonek L.J."/>
            <person name="Rupp O.R."/>
            <person name="Hennig M.H."/>
            <person name="Eikmeyer F.E."/>
            <person name="Goesmann A.G."/>
            <person name="Hartmann A.H."/>
            <person name="Borriss R.B."/>
            <person name="Grosch R.G."/>
            <person name="Puehler A.P."/>
            <person name="Schlueter A.S."/>
        </authorList>
    </citation>
    <scope>NUCLEOTIDE SEQUENCE [LARGE SCALE GENOMIC DNA]</scope>
    <source>
        <strain evidence="3">AG1-IB / isolate 7/3/14</strain>
    </source>
</reference>
<evidence type="ECO:0000313" key="3">
    <source>
        <dbReference type="Proteomes" id="UP000012065"/>
    </source>
</evidence>
<name>M5C9G6_THACB</name>
<evidence type="ECO:0000313" key="2">
    <source>
        <dbReference type="EMBL" id="CCO36056.1"/>
    </source>
</evidence>
<feature type="compositionally biased region" description="Polar residues" evidence="1">
    <location>
        <begin position="1"/>
        <end position="10"/>
    </location>
</feature>
<feature type="region of interest" description="Disordered" evidence="1">
    <location>
        <begin position="1"/>
        <end position="60"/>
    </location>
</feature>
<dbReference type="HOGENOM" id="CLU_2051278_0_0_1"/>
<feature type="compositionally biased region" description="Basic and acidic residues" evidence="1">
    <location>
        <begin position="45"/>
        <end position="60"/>
    </location>
</feature>
<comment type="caution">
    <text evidence="2">The sequence shown here is derived from an EMBL/GenBank/DDBJ whole genome shotgun (WGS) entry which is preliminary data.</text>
</comment>
<dbReference type="EMBL" id="CAOJ01015477">
    <property type="protein sequence ID" value="CCO36056.1"/>
    <property type="molecule type" value="Genomic_DNA"/>
</dbReference>
<dbReference type="Proteomes" id="UP000012065">
    <property type="component" value="Unassembled WGS sequence"/>
</dbReference>
<protein>
    <submittedName>
        <fullName evidence="2">Uncharacterized protein</fullName>
    </submittedName>
</protein>
<proteinExistence type="predicted"/>
<accession>M5C9G6</accession>
<gene>
    <name evidence="2" type="ORF">BN14_10178</name>
</gene>